<dbReference type="AlphaFoldDB" id="A0A0A9A6Z5"/>
<accession>A0A0A9A6Z5</accession>
<proteinExistence type="predicted"/>
<organism evidence="1">
    <name type="scientific">Arundo donax</name>
    <name type="common">Giant reed</name>
    <name type="synonym">Donax arundinaceus</name>
    <dbReference type="NCBI Taxonomy" id="35708"/>
    <lineage>
        <taxon>Eukaryota</taxon>
        <taxon>Viridiplantae</taxon>
        <taxon>Streptophyta</taxon>
        <taxon>Embryophyta</taxon>
        <taxon>Tracheophyta</taxon>
        <taxon>Spermatophyta</taxon>
        <taxon>Magnoliopsida</taxon>
        <taxon>Liliopsida</taxon>
        <taxon>Poales</taxon>
        <taxon>Poaceae</taxon>
        <taxon>PACMAD clade</taxon>
        <taxon>Arundinoideae</taxon>
        <taxon>Arundineae</taxon>
        <taxon>Arundo</taxon>
    </lineage>
</organism>
<protein>
    <submittedName>
        <fullName evidence="1">Uncharacterized protein</fullName>
    </submittedName>
</protein>
<dbReference type="EMBL" id="GBRH01253130">
    <property type="protein sequence ID" value="JAD44765.1"/>
    <property type="molecule type" value="Transcribed_RNA"/>
</dbReference>
<reference evidence="1" key="2">
    <citation type="journal article" date="2015" name="Data Brief">
        <title>Shoot transcriptome of the giant reed, Arundo donax.</title>
        <authorList>
            <person name="Barrero R.A."/>
            <person name="Guerrero F.D."/>
            <person name="Moolhuijzen P."/>
            <person name="Goolsby J.A."/>
            <person name="Tidwell J."/>
            <person name="Bellgard S.E."/>
            <person name="Bellgard M.I."/>
        </authorList>
    </citation>
    <scope>NUCLEOTIDE SEQUENCE</scope>
    <source>
        <tissue evidence="1">Shoot tissue taken approximately 20 cm above the soil surface</tissue>
    </source>
</reference>
<evidence type="ECO:0000313" key="1">
    <source>
        <dbReference type="EMBL" id="JAD44765.1"/>
    </source>
</evidence>
<reference evidence="1" key="1">
    <citation type="submission" date="2014-09" db="EMBL/GenBank/DDBJ databases">
        <authorList>
            <person name="Magalhaes I.L.F."/>
            <person name="Oliveira U."/>
            <person name="Santos F.R."/>
            <person name="Vidigal T.H.D.A."/>
            <person name="Brescovit A.D."/>
            <person name="Santos A.J."/>
        </authorList>
    </citation>
    <scope>NUCLEOTIDE SEQUENCE</scope>
    <source>
        <tissue evidence="1">Shoot tissue taken approximately 20 cm above the soil surface</tissue>
    </source>
</reference>
<name>A0A0A9A6Z5_ARUDO</name>
<sequence length="59" mass="6675">MEVLGLLSYFLPNLVPPVWGRHQSSVGSVQRPYWNSGSCVRGMDVLQNILIYLQLAFSH</sequence>